<evidence type="ECO:0000313" key="1">
    <source>
        <dbReference type="EMBL" id="SET25636.1"/>
    </source>
</evidence>
<dbReference type="NCBIfam" id="TIGR04223">
    <property type="entry name" value="quorum_AgrD"/>
    <property type="match status" value="1"/>
</dbReference>
<dbReference type="STRING" id="29364.SAMN04487772_11256"/>
<dbReference type="EMBL" id="FOHN01000012">
    <property type="protein sequence ID" value="SET25636.1"/>
    <property type="molecule type" value="Genomic_DNA"/>
</dbReference>
<keyword evidence="2" id="KW-1185">Reference proteome</keyword>
<dbReference type="OrthoDB" id="2063517at2"/>
<sequence length="47" mass="5428">MRNSILKLEKSIGKIGYQITRKNINSACCVVAYQEKLPESVKKLREF</sequence>
<dbReference type="InterPro" id="IPR009229">
    <property type="entry name" value="AgrD"/>
</dbReference>
<protein>
    <submittedName>
        <fullName evidence="1">Cyclic lactone autoinducer peptide</fullName>
    </submittedName>
</protein>
<proteinExistence type="predicted"/>
<accession>A0A1I0D0N8</accession>
<organism evidence="1 2">
    <name type="scientific">[Clostridium] polysaccharolyticum</name>
    <dbReference type="NCBI Taxonomy" id="29364"/>
    <lineage>
        <taxon>Bacteria</taxon>
        <taxon>Bacillati</taxon>
        <taxon>Bacillota</taxon>
        <taxon>Clostridia</taxon>
        <taxon>Lachnospirales</taxon>
        <taxon>Lachnospiraceae</taxon>
    </lineage>
</organism>
<evidence type="ECO:0000313" key="2">
    <source>
        <dbReference type="Proteomes" id="UP000199800"/>
    </source>
</evidence>
<dbReference type="AlphaFoldDB" id="A0A1I0D0N8"/>
<name>A0A1I0D0N8_9FIRM</name>
<gene>
    <name evidence="1" type="ORF">SAMN04487772_11256</name>
</gene>
<reference evidence="1 2" key="1">
    <citation type="submission" date="2016-10" db="EMBL/GenBank/DDBJ databases">
        <authorList>
            <person name="de Groot N.N."/>
        </authorList>
    </citation>
    <scope>NUCLEOTIDE SEQUENCE [LARGE SCALE GENOMIC DNA]</scope>
    <source>
        <strain evidence="1 2">DSM 1801</strain>
    </source>
</reference>
<dbReference type="RefSeq" id="WP_092477942.1">
    <property type="nucleotide sequence ID" value="NZ_FOHN01000012.1"/>
</dbReference>
<dbReference type="Proteomes" id="UP000199800">
    <property type="component" value="Unassembled WGS sequence"/>
</dbReference>